<feature type="compositionally biased region" description="Basic and acidic residues" evidence="1">
    <location>
        <begin position="82"/>
        <end position="102"/>
    </location>
</feature>
<sequence>GNGGERAGGVVCGGGPLSGARAVGRAVPRRVVRLSLRDDRRDAHYAAEAGRDRQVDHHRVRAGVPGLQSQVSVGVDRRRGKVAADRPPRPAGELDARRRGAGDRGGGQSRLCRPGGGRRAGGHGGDPGRGGGRDLRHRDRRLPNRGAGAAAAGRGFGDVAIRLAHRLGGGGRARAGGRRAAGLDRGLPLVCVACAAGDDRRAGARRAGAAARAAGAARLRRGGGGNLAALPRVLPASRGVSGAAVCAVAQDRRHARQPDAAVVVRRSRLHQRRDRDLGRGRGVLGVPCRHLHRRHPVRAHGAQAFGAAQPGADGGEQRQLRGAGGGGAFEPRHGGGDRLRELRQRDRRRGGGRLLFRAVRPALHRGAVRADLGRGVHRRAVPDGDHCGVDDRGRRLRELLPDHHRRGGAGDSAVLADDAVGTDRQLHRLGGHRRAGRRAHGGGEQADRGRAAGGDGDGV</sequence>
<name>A0A6J4SUZ2_9SPHN</name>
<dbReference type="EMBL" id="CADCVW010000069">
    <property type="protein sequence ID" value="CAA9506126.1"/>
    <property type="molecule type" value="Genomic_DNA"/>
</dbReference>
<evidence type="ECO:0000256" key="1">
    <source>
        <dbReference type="SAM" id="MobiDB-lite"/>
    </source>
</evidence>
<evidence type="ECO:0000313" key="2">
    <source>
        <dbReference type="EMBL" id="CAA9506126.1"/>
    </source>
</evidence>
<feature type="region of interest" description="Disordered" evidence="1">
    <location>
        <begin position="307"/>
        <end position="346"/>
    </location>
</feature>
<feature type="region of interest" description="Disordered" evidence="1">
    <location>
        <begin position="47"/>
        <end position="140"/>
    </location>
</feature>
<feature type="compositionally biased region" description="Gly residues" evidence="1">
    <location>
        <begin position="1"/>
        <end position="17"/>
    </location>
</feature>
<dbReference type="AlphaFoldDB" id="A0A6J4SUZ2"/>
<feature type="compositionally biased region" description="Basic residues" evidence="1">
    <location>
        <begin position="427"/>
        <end position="440"/>
    </location>
</feature>
<feature type="compositionally biased region" description="Basic and acidic residues" evidence="1">
    <location>
        <begin position="47"/>
        <end position="57"/>
    </location>
</feature>
<protein>
    <submittedName>
        <fullName evidence="2">AmpG permease</fullName>
    </submittedName>
</protein>
<accession>A0A6J4SUZ2</accession>
<reference evidence="2" key="1">
    <citation type="submission" date="2020-02" db="EMBL/GenBank/DDBJ databases">
        <authorList>
            <person name="Meier V. D."/>
        </authorList>
    </citation>
    <scope>NUCLEOTIDE SEQUENCE</scope>
    <source>
        <strain evidence="2">AVDCRST_MAG39</strain>
    </source>
</reference>
<proteinExistence type="predicted"/>
<organism evidence="2">
    <name type="scientific">uncultured Sphingomonadaceae bacterium</name>
    <dbReference type="NCBI Taxonomy" id="169976"/>
    <lineage>
        <taxon>Bacteria</taxon>
        <taxon>Pseudomonadati</taxon>
        <taxon>Pseudomonadota</taxon>
        <taxon>Alphaproteobacteria</taxon>
        <taxon>Sphingomonadales</taxon>
        <taxon>Sphingomonadaceae</taxon>
        <taxon>environmental samples</taxon>
    </lineage>
</organism>
<gene>
    <name evidence="2" type="ORF">AVDCRST_MAG39-1684</name>
</gene>
<feature type="non-terminal residue" evidence="2">
    <location>
        <position position="1"/>
    </location>
</feature>
<feature type="region of interest" description="Disordered" evidence="1">
    <location>
        <begin position="401"/>
        <end position="459"/>
    </location>
</feature>
<feature type="compositionally biased region" description="Basic and acidic residues" evidence="1">
    <location>
        <begin position="330"/>
        <end position="344"/>
    </location>
</feature>
<feature type="region of interest" description="Disordered" evidence="1">
    <location>
        <begin position="1"/>
        <end position="22"/>
    </location>
</feature>
<feature type="non-terminal residue" evidence="2">
    <location>
        <position position="459"/>
    </location>
</feature>
<feature type="compositionally biased region" description="Gly residues" evidence="1">
    <location>
        <begin position="103"/>
        <end position="130"/>
    </location>
</feature>